<dbReference type="EMBL" id="QSKF01000002">
    <property type="protein sequence ID" value="RHE41523.1"/>
    <property type="molecule type" value="Genomic_DNA"/>
</dbReference>
<dbReference type="SUPFAM" id="SSF54909">
    <property type="entry name" value="Dimeric alpha+beta barrel"/>
    <property type="match status" value="1"/>
</dbReference>
<dbReference type="PANTHER" id="PTHR34389">
    <property type="entry name" value="L-RHAMNOSE MUTAROTASE"/>
    <property type="match status" value="1"/>
</dbReference>
<dbReference type="Pfam" id="PF05336">
    <property type="entry name" value="rhaM"/>
    <property type="match status" value="1"/>
</dbReference>
<sequence>MIKVKDLEAYAKWHANPMPGVNEMIKECHLKNYSIYSLGDYLFSYYEYDGDDFEADMAKMAADPNTQAWWDVVKPLMQPLEDRKEGEFWSGMKEIYHLD</sequence>
<dbReference type="Gene3D" id="3.30.70.100">
    <property type="match status" value="1"/>
</dbReference>
<dbReference type="GO" id="GO:0016857">
    <property type="term" value="F:racemase and epimerase activity, acting on carbohydrates and derivatives"/>
    <property type="evidence" value="ECO:0007669"/>
    <property type="project" value="InterPro"/>
</dbReference>
<dbReference type="PANTHER" id="PTHR34389:SF2">
    <property type="entry name" value="L-RHAMNOSE MUTAROTASE"/>
    <property type="match status" value="1"/>
</dbReference>
<reference evidence="1 2" key="1">
    <citation type="submission" date="2018-08" db="EMBL/GenBank/DDBJ databases">
        <title>A genome reference for cultivated species of the human gut microbiota.</title>
        <authorList>
            <person name="Zou Y."/>
            <person name="Xue W."/>
            <person name="Luo G."/>
        </authorList>
    </citation>
    <scope>NUCLEOTIDE SEQUENCE [LARGE SCALE GENOMIC DNA]</scope>
    <source>
        <strain evidence="1 2">AM28-23</strain>
    </source>
</reference>
<name>A0A414JAH2_9FIRM</name>
<proteinExistence type="predicted"/>
<protein>
    <submittedName>
        <fullName evidence="1">L-rhamnose mutarotase</fullName>
    </submittedName>
</protein>
<comment type="caution">
    <text evidence="1">The sequence shown here is derived from an EMBL/GenBank/DDBJ whole genome shotgun (WGS) entry which is preliminary data.</text>
</comment>
<dbReference type="InterPro" id="IPR011008">
    <property type="entry name" value="Dimeric_a/b-barrel"/>
</dbReference>
<dbReference type="AlphaFoldDB" id="A0A414JAH2"/>
<dbReference type="Proteomes" id="UP000283745">
    <property type="component" value="Unassembled WGS sequence"/>
</dbReference>
<gene>
    <name evidence="1" type="ORF">DW740_03610</name>
</gene>
<organism evidence="1 2">
    <name type="scientific">Blautia obeum</name>
    <dbReference type="NCBI Taxonomy" id="40520"/>
    <lineage>
        <taxon>Bacteria</taxon>
        <taxon>Bacillati</taxon>
        <taxon>Bacillota</taxon>
        <taxon>Clostridia</taxon>
        <taxon>Lachnospirales</taxon>
        <taxon>Lachnospiraceae</taxon>
        <taxon>Blautia</taxon>
    </lineage>
</organism>
<accession>A0A414JAH2</accession>
<evidence type="ECO:0000313" key="1">
    <source>
        <dbReference type="EMBL" id="RHE41523.1"/>
    </source>
</evidence>
<dbReference type="InterPro" id="IPR008000">
    <property type="entry name" value="Rham/fucose_mutarotase"/>
</dbReference>
<evidence type="ECO:0000313" key="2">
    <source>
        <dbReference type="Proteomes" id="UP000283745"/>
    </source>
</evidence>